<accession>A0A0P7BBL6</accession>
<evidence type="ECO:0000259" key="1">
    <source>
        <dbReference type="Pfam" id="PF06985"/>
    </source>
</evidence>
<feature type="domain" description="Heterokaryon incompatibility" evidence="1">
    <location>
        <begin position="99"/>
        <end position="268"/>
    </location>
</feature>
<reference evidence="2 3" key="1">
    <citation type="submission" date="2015-09" db="EMBL/GenBank/DDBJ databases">
        <title>Draft genome of a European isolate of the apple canker pathogen Neonectria ditissima.</title>
        <authorList>
            <person name="Gomez-Cortecero A."/>
            <person name="Harrison R.J."/>
            <person name="Armitage A.D."/>
        </authorList>
    </citation>
    <scope>NUCLEOTIDE SEQUENCE [LARGE SCALE GENOMIC DNA]</scope>
    <source>
        <strain evidence="2 3">R09/05</strain>
    </source>
</reference>
<dbReference type="InterPro" id="IPR010730">
    <property type="entry name" value="HET"/>
</dbReference>
<dbReference type="InterPro" id="IPR052895">
    <property type="entry name" value="HetReg/Transcr_Mod"/>
</dbReference>
<protein>
    <recommendedName>
        <fullName evidence="1">Heterokaryon incompatibility domain-containing protein</fullName>
    </recommendedName>
</protein>
<evidence type="ECO:0000313" key="3">
    <source>
        <dbReference type="Proteomes" id="UP000050424"/>
    </source>
</evidence>
<name>A0A0P7BBL6_9HYPO</name>
<gene>
    <name evidence="2" type="ORF">AK830_g8696</name>
</gene>
<dbReference type="Proteomes" id="UP000050424">
    <property type="component" value="Unassembled WGS sequence"/>
</dbReference>
<dbReference type="PANTHER" id="PTHR24148:SF73">
    <property type="entry name" value="HET DOMAIN PROTEIN (AFU_ORTHOLOGUE AFUA_8G01020)"/>
    <property type="match status" value="1"/>
</dbReference>
<dbReference type="OrthoDB" id="2157530at2759"/>
<dbReference type="PANTHER" id="PTHR24148">
    <property type="entry name" value="ANKYRIN REPEAT DOMAIN-CONTAINING PROTEIN 39 HOMOLOG-RELATED"/>
    <property type="match status" value="1"/>
</dbReference>
<dbReference type="Pfam" id="PF06985">
    <property type="entry name" value="HET"/>
    <property type="match status" value="1"/>
</dbReference>
<evidence type="ECO:0000313" key="2">
    <source>
        <dbReference type="EMBL" id="KPM37853.1"/>
    </source>
</evidence>
<organism evidence="2 3">
    <name type="scientific">Neonectria ditissima</name>
    <dbReference type="NCBI Taxonomy" id="78410"/>
    <lineage>
        <taxon>Eukaryota</taxon>
        <taxon>Fungi</taxon>
        <taxon>Dikarya</taxon>
        <taxon>Ascomycota</taxon>
        <taxon>Pezizomycotina</taxon>
        <taxon>Sordariomycetes</taxon>
        <taxon>Hypocreomycetidae</taxon>
        <taxon>Hypocreales</taxon>
        <taxon>Nectriaceae</taxon>
        <taxon>Neonectria</taxon>
    </lineage>
</organism>
<comment type="caution">
    <text evidence="2">The sequence shown here is derived from an EMBL/GenBank/DDBJ whole genome shotgun (WGS) entry which is preliminary data.</text>
</comment>
<proteinExistence type="predicted"/>
<sequence>MPHSQNPQEQVFRGSSNHILQDYQMQLMLLEKKNKQRLRQEATARPLVVRESDDFPYGTISQSRGLTEIRLLRGLPTNGSSDLIEYDLSSFSFRNCPDYVALSYVWGTDEAGSLITVNGRRLSVRSNLLAALKQMRDDLDHTTYIWIDAICIDQSNMDEKSYVVRHMGAIFQRARHIYAWLGGPLYDTTDTCGNDLVDQLRTIGDLFWSQAPKDDQIKNDVMNDIMIKCLPATMEMFGKPMDDGGFLVLAYKDLCVRQYWTRTWVLQEVHLAMELSFHVGARSIPLKTLAGALALLQAFQKHLLATVSSEQPRYNHLIDFFTTHVSPFTQMHRLVIYTSLYPPEIGSLRIAMTNFCIKDAHGGTRATDPRDMIYGLLGFATDSEREYIQPIYSLTVGDAYQTTTQAFLTNGWTDVLAWAQGHNKTLQQLPTWTPDYSATIHETICSKSQAKHWLPRFKVSGDSVVNARGIAWTSSVISFTGFSVDKIAVVGATSPCPSKATPGKMEGVSCNEILRFLEEAQLLCREAESMTTRSKPGMNRTARHEASWRVPVADQIVLQSGVFRSQTGLFELYQKTLEALRLSSDYGVPIPEDVRPYIEGMLLHKTRRLFVTETGLVGLGPLGMEQGDRLVVFYGFQAPYVIRPASNSRFALVGEAFVNGIMDGELLELDVSPEAEVFSLV</sequence>
<dbReference type="Pfam" id="PF26639">
    <property type="entry name" value="Het-6_barrel"/>
    <property type="match status" value="1"/>
</dbReference>
<keyword evidence="3" id="KW-1185">Reference proteome</keyword>
<dbReference type="EMBL" id="LKCW01000151">
    <property type="protein sequence ID" value="KPM37853.1"/>
    <property type="molecule type" value="Genomic_DNA"/>
</dbReference>
<dbReference type="AlphaFoldDB" id="A0A0P7BBL6"/>